<dbReference type="PANTHER" id="PTHR42891">
    <property type="entry name" value="D-GLYCERO-BETA-D-MANNO-HEPTOSE-1,7-BISPHOSPHATE 7-PHOSPHATASE"/>
    <property type="match status" value="1"/>
</dbReference>
<dbReference type="AlphaFoldDB" id="A0A147EVP8"/>
<evidence type="ECO:0000256" key="2">
    <source>
        <dbReference type="ARBA" id="ARBA00004496"/>
    </source>
</evidence>
<protein>
    <recommendedName>
        <fullName evidence="9">D,D-heptose 1,7-bisphosphate phosphatase</fullName>
    </recommendedName>
</protein>
<gene>
    <name evidence="10" type="ORF">NS220_11935</name>
</gene>
<name>A0A147EVP8_MICTE</name>
<keyword evidence="8" id="KW-0119">Carbohydrate metabolism</keyword>
<organism evidence="10 11">
    <name type="scientific">Microbacterium testaceum</name>
    <name type="common">Aureobacterium testaceum</name>
    <name type="synonym">Brevibacterium testaceum</name>
    <dbReference type="NCBI Taxonomy" id="2033"/>
    <lineage>
        <taxon>Bacteria</taxon>
        <taxon>Bacillati</taxon>
        <taxon>Actinomycetota</taxon>
        <taxon>Actinomycetes</taxon>
        <taxon>Micrococcales</taxon>
        <taxon>Microbacteriaceae</taxon>
        <taxon>Microbacterium</taxon>
    </lineage>
</organism>
<dbReference type="InterPro" id="IPR023214">
    <property type="entry name" value="HAD_sf"/>
</dbReference>
<evidence type="ECO:0000256" key="7">
    <source>
        <dbReference type="ARBA" id="ARBA00022801"/>
    </source>
</evidence>
<dbReference type="SUPFAM" id="SSF56784">
    <property type="entry name" value="HAD-like"/>
    <property type="match status" value="1"/>
</dbReference>
<dbReference type="InterPro" id="IPR006549">
    <property type="entry name" value="HAD-SF_hydro_IIIA"/>
</dbReference>
<dbReference type="Gene3D" id="3.40.50.1000">
    <property type="entry name" value="HAD superfamily/HAD-like"/>
    <property type="match status" value="1"/>
</dbReference>
<dbReference type="GO" id="GO:0016791">
    <property type="term" value="F:phosphatase activity"/>
    <property type="evidence" value="ECO:0007669"/>
    <property type="project" value="InterPro"/>
</dbReference>
<dbReference type="NCBIfam" id="TIGR01662">
    <property type="entry name" value="HAD-SF-IIIA"/>
    <property type="match status" value="1"/>
</dbReference>
<evidence type="ECO:0000256" key="3">
    <source>
        <dbReference type="ARBA" id="ARBA00005628"/>
    </source>
</evidence>
<sequence length="201" mass="21740">MNSRLSPLVDERVGRSWTLFLDRDGVVNTRIMGGYVRTWDEFHFEPGVLDALPVLARWAPRIVLVTNQQGIGKGLMTEDELAELHERMRHHIVAAGGRLDGIRYCPHLDADDCPCRKPRPGMAQDDLAQHPEIDGALSVMVGDTPGDVEMGRRLAAANGGGAVVRISSQIDPAADLTYPSLATFAAALAPLVAARATHSAE</sequence>
<dbReference type="InterPro" id="IPR013954">
    <property type="entry name" value="PNK3P"/>
</dbReference>
<dbReference type="EMBL" id="LDRT01000079">
    <property type="protein sequence ID" value="KTR93571.1"/>
    <property type="molecule type" value="Genomic_DNA"/>
</dbReference>
<evidence type="ECO:0000256" key="5">
    <source>
        <dbReference type="ARBA" id="ARBA00022490"/>
    </source>
</evidence>
<comment type="similarity">
    <text evidence="3">Belongs to the GmhB family.</text>
</comment>
<keyword evidence="7" id="KW-0378">Hydrolase</keyword>
<comment type="subcellular location">
    <subcellularLocation>
        <location evidence="2">Cytoplasm</location>
    </subcellularLocation>
</comment>
<comment type="cofactor">
    <cofactor evidence="1">
        <name>Mg(2+)</name>
        <dbReference type="ChEBI" id="CHEBI:18420"/>
    </cofactor>
</comment>
<keyword evidence="5" id="KW-0963">Cytoplasm</keyword>
<dbReference type="Proteomes" id="UP000075025">
    <property type="component" value="Unassembled WGS sequence"/>
</dbReference>
<evidence type="ECO:0000256" key="4">
    <source>
        <dbReference type="ARBA" id="ARBA00011245"/>
    </source>
</evidence>
<evidence type="ECO:0000256" key="1">
    <source>
        <dbReference type="ARBA" id="ARBA00001946"/>
    </source>
</evidence>
<dbReference type="PATRIC" id="fig|2033.6.peg.3633"/>
<comment type="caution">
    <text evidence="10">The sequence shown here is derived from an EMBL/GenBank/DDBJ whole genome shotgun (WGS) entry which is preliminary data.</text>
</comment>
<dbReference type="GO" id="GO:0005737">
    <property type="term" value="C:cytoplasm"/>
    <property type="evidence" value="ECO:0007669"/>
    <property type="project" value="UniProtKB-SubCell"/>
</dbReference>
<evidence type="ECO:0000313" key="10">
    <source>
        <dbReference type="EMBL" id="KTR93571.1"/>
    </source>
</evidence>
<keyword evidence="6" id="KW-0479">Metal-binding</keyword>
<proteinExistence type="inferred from homology"/>
<dbReference type="NCBIfam" id="TIGR01656">
    <property type="entry name" value="Histidinol-ppas"/>
    <property type="match status" value="1"/>
</dbReference>
<dbReference type="Pfam" id="PF08645">
    <property type="entry name" value="PNK3P"/>
    <property type="match status" value="1"/>
</dbReference>
<dbReference type="GO" id="GO:0046872">
    <property type="term" value="F:metal ion binding"/>
    <property type="evidence" value="ECO:0007669"/>
    <property type="project" value="UniProtKB-KW"/>
</dbReference>
<dbReference type="GO" id="GO:0005975">
    <property type="term" value="P:carbohydrate metabolic process"/>
    <property type="evidence" value="ECO:0007669"/>
    <property type="project" value="InterPro"/>
</dbReference>
<accession>A0A147EVP8</accession>
<dbReference type="RefSeq" id="WP_058624265.1">
    <property type="nucleotide sequence ID" value="NZ_LDRT01000079.1"/>
</dbReference>
<dbReference type="PANTHER" id="PTHR42891:SF1">
    <property type="entry name" value="D-GLYCERO-BETA-D-MANNO-HEPTOSE-1,7-BISPHOSPHATE 7-PHOSPHATASE"/>
    <property type="match status" value="1"/>
</dbReference>
<evidence type="ECO:0000256" key="8">
    <source>
        <dbReference type="ARBA" id="ARBA00023277"/>
    </source>
</evidence>
<dbReference type="InterPro" id="IPR036412">
    <property type="entry name" value="HAD-like_sf"/>
</dbReference>
<evidence type="ECO:0000313" key="11">
    <source>
        <dbReference type="Proteomes" id="UP000075025"/>
    </source>
</evidence>
<reference evidence="10 11" key="1">
    <citation type="journal article" date="2016" name="Front. Microbiol.">
        <title>Genomic Resource of Rice Seed Associated Bacteria.</title>
        <authorList>
            <person name="Midha S."/>
            <person name="Bansal K."/>
            <person name="Sharma S."/>
            <person name="Kumar N."/>
            <person name="Patil P.P."/>
            <person name="Chaudhry V."/>
            <person name="Patil P.B."/>
        </authorList>
    </citation>
    <scope>NUCLEOTIDE SEQUENCE [LARGE SCALE GENOMIC DNA]</scope>
    <source>
        <strain evidence="10 11">NS220</strain>
    </source>
</reference>
<comment type="subunit">
    <text evidence="4">Monomer.</text>
</comment>
<evidence type="ECO:0000256" key="9">
    <source>
        <dbReference type="ARBA" id="ARBA00031828"/>
    </source>
</evidence>
<dbReference type="InterPro" id="IPR006543">
    <property type="entry name" value="Histidinol-phos"/>
</dbReference>
<dbReference type="InterPro" id="IPR004446">
    <property type="entry name" value="Heptose_bisP_phosphatase"/>
</dbReference>
<evidence type="ECO:0000256" key="6">
    <source>
        <dbReference type="ARBA" id="ARBA00022723"/>
    </source>
</evidence>